<dbReference type="SUPFAM" id="SSF52540">
    <property type="entry name" value="P-loop containing nucleoside triphosphate hydrolases"/>
    <property type="match status" value="1"/>
</dbReference>
<proteinExistence type="predicted"/>
<gene>
    <name evidence="1" type="ORF">DES37_1105</name>
</gene>
<comment type="caution">
    <text evidence="1">The sequence shown here is derived from an EMBL/GenBank/DDBJ whole genome shotgun (WGS) entry which is preliminary data.</text>
</comment>
<evidence type="ECO:0000313" key="1">
    <source>
        <dbReference type="EMBL" id="PWW06604.1"/>
    </source>
</evidence>
<dbReference type="GO" id="GO:0051301">
    <property type="term" value="P:cell division"/>
    <property type="evidence" value="ECO:0007669"/>
    <property type="project" value="UniProtKB-KW"/>
</dbReference>
<dbReference type="AlphaFoldDB" id="A0A317PV21"/>
<dbReference type="PANTHER" id="PTHR13696">
    <property type="entry name" value="P-LOOP CONTAINING NUCLEOSIDE TRIPHOSPHATE HYDROLASE"/>
    <property type="match status" value="1"/>
</dbReference>
<dbReference type="OrthoDB" id="5288747at2"/>
<keyword evidence="1" id="KW-0131">Cell cycle</keyword>
<dbReference type="RefSeq" id="WP_036107155.1">
    <property type="nucleotide sequence ID" value="NZ_QGTS01000010.1"/>
</dbReference>
<dbReference type="InterPro" id="IPR050678">
    <property type="entry name" value="DNA_Partitioning_ATPase"/>
</dbReference>
<dbReference type="Pfam" id="PF06564">
    <property type="entry name" value="CBP_BcsQ"/>
    <property type="match status" value="1"/>
</dbReference>
<organism evidence="1 2">
    <name type="scientific">Mangrovibacter plantisponsor</name>
    <dbReference type="NCBI Taxonomy" id="451513"/>
    <lineage>
        <taxon>Bacteria</taxon>
        <taxon>Pseudomonadati</taxon>
        <taxon>Pseudomonadota</taxon>
        <taxon>Gammaproteobacteria</taxon>
        <taxon>Enterobacterales</taxon>
        <taxon>Enterobacteriaceae</taxon>
        <taxon>Mangrovibacter</taxon>
    </lineage>
</organism>
<dbReference type="InterPro" id="IPR017746">
    <property type="entry name" value="Cellulose_synthase_operon_BcsQ"/>
</dbReference>
<keyword evidence="2" id="KW-1185">Reference proteome</keyword>
<dbReference type="Gene3D" id="3.40.50.300">
    <property type="entry name" value="P-loop containing nucleotide triphosphate hydrolases"/>
    <property type="match status" value="1"/>
</dbReference>
<keyword evidence="1" id="KW-0132">Cell division</keyword>
<dbReference type="Proteomes" id="UP000246744">
    <property type="component" value="Unassembled WGS sequence"/>
</dbReference>
<protein>
    <submittedName>
        <fullName evidence="1">Cell division protein YhjQ</fullName>
    </submittedName>
</protein>
<dbReference type="PANTHER" id="PTHR13696:SF99">
    <property type="entry name" value="COBYRINIC ACID AC-DIAMIDE SYNTHASE"/>
    <property type="match status" value="1"/>
</dbReference>
<dbReference type="NCBIfam" id="TIGR03371">
    <property type="entry name" value="cellulose_yhjQ"/>
    <property type="match status" value="1"/>
</dbReference>
<sequence>MAIIGLQGLRGGVGTTSVTTGLAWALQQLEESVLVIDCSPDNMLRLFFNVEFTRPGGWARALLDKSEWAETAWRYTSHLDILPFGQLSREEQQQLAAQPGYAQAAGQMIDSLVSQNAWRWILLDLPASETPFTEALTARVNHHLVVVNPEMNCHVRLHQQAVPSGSHILVNNLLVASQIQDDIWQMWLKSQLALVPMVLHRDEAMGETLGAKQPVGEYRQEALITEELNTLANWCLLNFAGSA</sequence>
<name>A0A317PV21_9ENTR</name>
<evidence type="ECO:0000313" key="2">
    <source>
        <dbReference type="Proteomes" id="UP000246744"/>
    </source>
</evidence>
<reference evidence="1 2" key="1">
    <citation type="submission" date="2018-05" db="EMBL/GenBank/DDBJ databases">
        <title>Genomic Encyclopedia of Type Strains, Phase IV (KMG-IV): sequencing the most valuable type-strain genomes for metagenomic binning, comparative biology and taxonomic classification.</title>
        <authorList>
            <person name="Goeker M."/>
        </authorList>
    </citation>
    <scope>NUCLEOTIDE SEQUENCE [LARGE SCALE GENOMIC DNA]</scope>
    <source>
        <strain evidence="1 2">DSM 19579</strain>
    </source>
</reference>
<dbReference type="InterPro" id="IPR027417">
    <property type="entry name" value="P-loop_NTPase"/>
</dbReference>
<accession>A0A317PV21</accession>
<dbReference type="EMBL" id="QGTS01000010">
    <property type="protein sequence ID" value="PWW06604.1"/>
    <property type="molecule type" value="Genomic_DNA"/>
</dbReference>